<reference evidence="2" key="2">
    <citation type="submission" date="2022-06" db="UniProtKB">
        <authorList>
            <consortium name="EnsemblMetazoa"/>
        </authorList>
    </citation>
    <scope>IDENTIFICATION</scope>
    <source>
        <strain evidence="2">PS312</strain>
    </source>
</reference>
<dbReference type="PANTHER" id="PTHR46163:SF15">
    <property type="entry name" value="TYROSINE-PROTEIN PHOSPHATASE DOMAIN-CONTAINING PROTEIN"/>
    <property type="match status" value="1"/>
</dbReference>
<dbReference type="InterPro" id="IPR000387">
    <property type="entry name" value="Tyr_Pase_dom"/>
</dbReference>
<dbReference type="SMART" id="SM00404">
    <property type="entry name" value="PTPc_motif"/>
    <property type="match status" value="1"/>
</dbReference>
<feature type="compositionally biased region" description="Low complexity" evidence="1">
    <location>
        <begin position="154"/>
        <end position="164"/>
    </location>
</feature>
<accession>A0A2A6C9D4</accession>
<evidence type="ECO:0000313" key="2">
    <source>
        <dbReference type="EnsemblMetazoa" id="PPA10399.1"/>
    </source>
</evidence>
<evidence type="ECO:0000313" key="3">
    <source>
        <dbReference type="Proteomes" id="UP000005239"/>
    </source>
</evidence>
<dbReference type="SUPFAM" id="SSF52799">
    <property type="entry name" value="(Phosphotyrosine protein) phosphatases II"/>
    <property type="match status" value="1"/>
</dbReference>
<dbReference type="InterPro" id="IPR029021">
    <property type="entry name" value="Prot-tyrosine_phosphatase-like"/>
</dbReference>
<dbReference type="SMART" id="SM00194">
    <property type="entry name" value="PTPc"/>
    <property type="match status" value="1"/>
</dbReference>
<evidence type="ECO:0000256" key="1">
    <source>
        <dbReference type="SAM" id="MobiDB-lite"/>
    </source>
</evidence>
<dbReference type="AlphaFoldDB" id="A0A2A6C9D4"/>
<reference evidence="3" key="1">
    <citation type="journal article" date="2008" name="Nat. Genet.">
        <title>The Pristionchus pacificus genome provides a unique perspective on nematode lifestyle and parasitism.</title>
        <authorList>
            <person name="Dieterich C."/>
            <person name="Clifton S.W."/>
            <person name="Schuster L.N."/>
            <person name="Chinwalla A."/>
            <person name="Delehaunty K."/>
            <person name="Dinkelacker I."/>
            <person name="Fulton L."/>
            <person name="Fulton R."/>
            <person name="Godfrey J."/>
            <person name="Minx P."/>
            <person name="Mitreva M."/>
            <person name="Roeseler W."/>
            <person name="Tian H."/>
            <person name="Witte H."/>
            <person name="Yang S.P."/>
            <person name="Wilson R.K."/>
            <person name="Sommer R.J."/>
        </authorList>
    </citation>
    <scope>NUCLEOTIDE SEQUENCE [LARGE SCALE GENOMIC DNA]</scope>
    <source>
        <strain evidence="3">PS312</strain>
    </source>
</reference>
<dbReference type="EnsemblMetazoa" id="PPA10399.1">
    <property type="protein sequence ID" value="PPA10399.1"/>
    <property type="gene ID" value="WBGene00099953"/>
</dbReference>
<dbReference type="Gene3D" id="3.90.190.10">
    <property type="entry name" value="Protein tyrosine phosphatase superfamily"/>
    <property type="match status" value="1"/>
</dbReference>
<dbReference type="Pfam" id="PF00102">
    <property type="entry name" value="Y_phosphatase"/>
    <property type="match status" value="1"/>
</dbReference>
<dbReference type="OrthoDB" id="5825157at2759"/>
<dbReference type="PRINTS" id="PR00700">
    <property type="entry name" value="PRTYPHPHTASE"/>
</dbReference>
<feature type="compositionally biased region" description="Basic residues" evidence="1">
    <location>
        <begin position="1"/>
        <end position="11"/>
    </location>
</feature>
<keyword evidence="3" id="KW-1185">Reference proteome</keyword>
<dbReference type="Proteomes" id="UP000005239">
    <property type="component" value="Unassembled WGS sequence"/>
</dbReference>
<dbReference type="PROSITE" id="PS50056">
    <property type="entry name" value="TYR_PHOSPHATASE_2"/>
    <property type="match status" value="1"/>
</dbReference>
<feature type="region of interest" description="Disordered" evidence="1">
    <location>
        <begin position="1"/>
        <end position="220"/>
    </location>
</feature>
<feature type="compositionally biased region" description="Polar residues" evidence="1">
    <location>
        <begin position="120"/>
        <end position="141"/>
    </location>
</feature>
<feature type="compositionally biased region" description="Basic residues" evidence="1">
    <location>
        <begin position="35"/>
        <end position="49"/>
    </location>
</feature>
<dbReference type="GO" id="GO:0004725">
    <property type="term" value="F:protein tyrosine phosphatase activity"/>
    <property type="evidence" value="ECO:0007669"/>
    <property type="project" value="InterPro"/>
</dbReference>
<name>A0A2A6C9D4_PRIPA</name>
<gene>
    <name evidence="2" type="primary">WBGene00099953</name>
</gene>
<dbReference type="PROSITE" id="PS50055">
    <property type="entry name" value="TYR_PHOSPHATASE_PTP"/>
    <property type="match status" value="1"/>
</dbReference>
<accession>A0A8R1U7R4</accession>
<proteinExistence type="predicted"/>
<dbReference type="InterPro" id="IPR000242">
    <property type="entry name" value="PTP_cat"/>
</dbReference>
<feature type="compositionally biased region" description="Pro residues" evidence="1">
    <location>
        <begin position="105"/>
        <end position="115"/>
    </location>
</feature>
<dbReference type="PANTHER" id="PTHR46163">
    <property type="entry name" value="TYROSINE-PROTEIN PHOSPHATASE-RELATED"/>
    <property type="match status" value="1"/>
</dbReference>
<dbReference type="InterPro" id="IPR052782">
    <property type="entry name" value="Oocyte-zygote_transition_reg"/>
</dbReference>
<sequence length="522" mass="58510">MGSSKNKNKGSKKGEKKDKKQKKKSKSSSNLLKKMDKKKPGGKKGHHGSHAGPPMLKAPGHHKPPKQGKGEMIARTPPLDPSAYYAQQQGRPIPPQRPIPQQGQPGPPQQQPRPHQPQQVSVQGKGQVRCSQSLSAESMTGQQQQQRPPPPLQPAAVAAQRSAAAPPPAARLPLQQRQLPPPQQTRPPQHLQQTPQQRSPQQISPDLEKTEKKSGKKGAAAGNKISKFLDIKFSSLVDQHRKFLGSLPNSVSRAAFDDNICLNRFEDVICIDQTRVLFSESSLYLNANWVTIEPGKKPEDPPKQMAIIAQLPLPECAEAFWSMIAENDIKGVLVFCDDNEFLTFEADKIFPMNKATVQISPRITVTHTHRLAVSAEWTMNVYLMCRGDVRKYLHVHWYAWGGDEEIGLKNLWEIESVFRRYSSPHVYMSSAGVGRASTFAALRMAHIRMHDETCKEVNLNNCIVSLREQRLHSIQSLSQSITLHNALIQHIIDCPSFEKLENDPRVSAYKEQYKEHKVHSKE</sequence>
<feature type="compositionally biased region" description="Low complexity" evidence="1">
    <location>
        <begin position="186"/>
        <end position="202"/>
    </location>
</feature>
<protein>
    <submittedName>
        <fullName evidence="2">Tyrosine phosphatase</fullName>
    </submittedName>
</protein>
<organism evidence="2 3">
    <name type="scientific">Pristionchus pacificus</name>
    <name type="common">Parasitic nematode worm</name>
    <dbReference type="NCBI Taxonomy" id="54126"/>
    <lineage>
        <taxon>Eukaryota</taxon>
        <taxon>Metazoa</taxon>
        <taxon>Ecdysozoa</taxon>
        <taxon>Nematoda</taxon>
        <taxon>Chromadorea</taxon>
        <taxon>Rhabditida</taxon>
        <taxon>Rhabditina</taxon>
        <taxon>Diplogasteromorpha</taxon>
        <taxon>Diplogasteroidea</taxon>
        <taxon>Neodiplogasteridae</taxon>
        <taxon>Pristionchus</taxon>
    </lineage>
</organism>
<dbReference type="InterPro" id="IPR003595">
    <property type="entry name" value="Tyr_Pase_cat"/>
</dbReference>
<dbReference type="CDD" id="cd00047">
    <property type="entry name" value="PTPc"/>
    <property type="match status" value="1"/>
</dbReference>